<feature type="compositionally biased region" description="Basic and acidic residues" evidence="2">
    <location>
        <begin position="111"/>
        <end position="139"/>
    </location>
</feature>
<evidence type="ECO:0000256" key="2">
    <source>
        <dbReference type="SAM" id="MobiDB-lite"/>
    </source>
</evidence>
<dbReference type="Proteomes" id="UP000230069">
    <property type="component" value="Unassembled WGS sequence"/>
</dbReference>
<organism evidence="3 4">
    <name type="scientific">Aquilegia coerulea</name>
    <name type="common">Rocky mountain columbine</name>
    <dbReference type="NCBI Taxonomy" id="218851"/>
    <lineage>
        <taxon>Eukaryota</taxon>
        <taxon>Viridiplantae</taxon>
        <taxon>Streptophyta</taxon>
        <taxon>Embryophyta</taxon>
        <taxon>Tracheophyta</taxon>
        <taxon>Spermatophyta</taxon>
        <taxon>Magnoliopsida</taxon>
        <taxon>Ranunculales</taxon>
        <taxon>Ranunculaceae</taxon>
        <taxon>Thalictroideae</taxon>
        <taxon>Aquilegia</taxon>
    </lineage>
</organism>
<dbReference type="GO" id="GO:0016020">
    <property type="term" value="C:membrane"/>
    <property type="evidence" value="ECO:0007669"/>
    <property type="project" value="TreeGrafter"/>
</dbReference>
<proteinExistence type="inferred from homology"/>
<evidence type="ECO:0000256" key="1">
    <source>
        <dbReference type="RuleBase" id="RU003995"/>
    </source>
</evidence>
<dbReference type="GO" id="GO:0009737">
    <property type="term" value="P:response to abscisic acid"/>
    <property type="evidence" value="ECO:0007669"/>
    <property type="project" value="TreeGrafter"/>
</dbReference>
<dbReference type="PANTHER" id="PTHR33346">
    <property type="entry name" value="DEHYDRIN XERO 2-RELATED"/>
    <property type="match status" value="1"/>
</dbReference>
<dbReference type="GO" id="GO:0009414">
    <property type="term" value="P:response to water deprivation"/>
    <property type="evidence" value="ECO:0007669"/>
    <property type="project" value="TreeGrafter"/>
</dbReference>
<accession>A0A2G5ELY3</accession>
<gene>
    <name evidence="3" type="ORF">AQUCO_00700851v1</name>
</gene>
<dbReference type="GO" id="GO:0005829">
    <property type="term" value="C:cytosol"/>
    <property type="evidence" value="ECO:0007669"/>
    <property type="project" value="TreeGrafter"/>
</dbReference>
<dbReference type="PROSITE" id="PS00823">
    <property type="entry name" value="DEHYDRIN_2"/>
    <property type="match status" value="1"/>
</dbReference>
<dbReference type="InterPro" id="IPR030513">
    <property type="entry name" value="Dehydrin_CS"/>
</dbReference>
<protein>
    <recommendedName>
        <fullName evidence="5">Dehydrin</fullName>
    </recommendedName>
</protein>
<comment type="similarity">
    <text evidence="1">Belongs to the plant dehydrin family.</text>
</comment>
<evidence type="ECO:0008006" key="5">
    <source>
        <dbReference type="Google" id="ProtNLM"/>
    </source>
</evidence>
<reference evidence="3 4" key="1">
    <citation type="submission" date="2017-09" db="EMBL/GenBank/DDBJ databases">
        <title>WGS assembly of Aquilegia coerulea Goldsmith.</title>
        <authorList>
            <person name="Hodges S."/>
            <person name="Kramer E."/>
            <person name="Nordborg M."/>
            <person name="Tomkins J."/>
            <person name="Borevitz J."/>
            <person name="Derieg N."/>
            <person name="Yan J."/>
            <person name="Mihaltcheva S."/>
            <person name="Hayes R.D."/>
            <person name="Rokhsar D."/>
        </authorList>
    </citation>
    <scope>NUCLEOTIDE SEQUENCE [LARGE SCALE GENOMIC DNA]</scope>
    <source>
        <strain evidence="4">cv. Goldsmith</strain>
    </source>
</reference>
<dbReference type="InterPro" id="IPR000167">
    <property type="entry name" value="Dehydrin"/>
</dbReference>
<dbReference type="PANTHER" id="PTHR33346:SF2">
    <property type="entry name" value="DEHYDRIN ERD14"/>
    <property type="match status" value="1"/>
</dbReference>
<feature type="region of interest" description="Disordered" evidence="2">
    <location>
        <begin position="1"/>
        <end position="139"/>
    </location>
</feature>
<feature type="compositionally biased region" description="Basic and acidic residues" evidence="2">
    <location>
        <begin position="88"/>
        <end position="103"/>
    </location>
</feature>
<dbReference type="InParanoid" id="A0A2G5ELY3"/>
<dbReference type="EMBL" id="KZ305024">
    <property type="protein sequence ID" value="PIA56786.1"/>
    <property type="molecule type" value="Genomic_DNA"/>
</dbReference>
<sequence>MATEQNQIPKAHVTNEEEGQHEHEHHTMLDFLEKKEEQKPTDELSVNEFVKDHVSKSEEKKEEEEEHKPTSAPNVDRSSDIHSSGDVTHPEETEEKNLMEKIKNKLPGAHKKTDEVAPVEHHPTETKTNIHQDKPEEKKGLMEKIKEKLPGHNKSVEEEKGAI</sequence>
<keyword evidence="4" id="KW-1185">Reference proteome</keyword>
<feature type="compositionally biased region" description="Basic and acidic residues" evidence="2">
    <location>
        <begin position="13"/>
        <end position="42"/>
    </location>
</feature>
<dbReference type="GO" id="GO:0009631">
    <property type="term" value="P:cold acclimation"/>
    <property type="evidence" value="ECO:0007669"/>
    <property type="project" value="TreeGrafter"/>
</dbReference>
<name>A0A2G5ELY3_AQUCA</name>
<dbReference type="OrthoDB" id="1934367at2759"/>
<evidence type="ECO:0000313" key="3">
    <source>
        <dbReference type="EMBL" id="PIA56786.1"/>
    </source>
</evidence>
<evidence type="ECO:0000313" key="4">
    <source>
        <dbReference type="Proteomes" id="UP000230069"/>
    </source>
</evidence>
<dbReference type="Pfam" id="PF00257">
    <property type="entry name" value="Dehydrin"/>
    <property type="match status" value="1"/>
</dbReference>
<dbReference type="AlphaFoldDB" id="A0A2G5ELY3"/>
<feature type="compositionally biased region" description="Basic and acidic residues" evidence="2">
    <location>
        <begin position="49"/>
        <end position="60"/>
    </location>
</feature>